<evidence type="ECO:0000313" key="1">
    <source>
        <dbReference type="EMBL" id="RPJ66956.1"/>
    </source>
</evidence>
<dbReference type="RefSeq" id="WP_124026862.1">
    <property type="nucleotide sequence ID" value="NZ_JBHRSN010000015.1"/>
</dbReference>
<gene>
    <name evidence="1" type="ORF">DRW07_05275</name>
</gene>
<keyword evidence="2" id="KW-1185">Reference proteome</keyword>
<protein>
    <submittedName>
        <fullName evidence="1">Uncharacterized protein</fullName>
    </submittedName>
</protein>
<organism evidence="1 2">
    <name type="scientific">Alteromonas sediminis</name>
    <dbReference type="NCBI Taxonomy" id="2259342"/>
    <lineage>
        <taxon>Bacteria</taxon>
        <taxon>Pseudomonadati</taxon>
        <taxon>Pseudomonadota</taxon>
        <taxon>Gammaproteobacteria</taxon>
        <taxon>Alteromonadales</taxon>
        <taxon>Alteromonadaceae</taxon>
        <taxon>Alteromonas/Salinimonas group</taxon>
        <taxon>Alteromonas</taxon>
    </lineage>
</organism>
<dbReference type="EMBL" id="RPOK01000002">
    <property type="protein sequence ID" value="RPJ66956.1"/>
    <property type="molecule type" value="Genomic_DNA"/>
</dbReference>
<proteinExistence type="predicted"/>
<comment type="caution">
    <text evidence="1">The sequence shown here is derived from an EMBL/GenBank/DDBJ whole genome shotgun (WGS) entry which is preliminary data.</text>
</comment>
<evidence type="ECO:0000313" key="2">
    <source>
        <dbReference type="Proteomes" id="UP000275281"/>
    </source>
</evidence>
<dbReference type="AlphaFoldDB" id="A0A3N5Y2R6"/>
<accession>A0A3N5Y2R6</accession>
<dbReference type="OrthoDB" id="110640at2"/>
<dbReference type="Proteomes" id="UP000275281">
    <property type="component" value="Unassembled WGS sequence"/>
</dbReference>
<reference evidence="1 2" key="1">
    <citation type="submission" date="2018-11" db="EMBL/GenBank/DDBJ databases">
        <authorList>
            <person name="Ye M.-Q."/>
            <person name="Du Z.-J."/>
        </authorList>
    </citation>
    <scope>NUCLEOTIDE SEQUENCE [LARGE SCALE GENOMIC DNA]</scope>
    <source>
        <strain evidence="1 2">U0105</strain>
    </source>
</reference>
<sequence>MLKFLSAKSHKVTTNFSFIGWDDLVKVVENPPYLGAIDTKQAKAKSAIIAATDAPDKQKSTILEHNNFTLLRLDLDETPFDMEGVTDTLENMGISSFVVHTTASHKQRGNGNRFRVYIEIAESLTYKTWATLEAYLCYVFRADDCASRPQQIMYLPVTYDGSHYEYHVSKGMPLKTNCSILMKRAIEFCKKQHIEQEKAIAGLSSHAIKPTIKESLVGKQVSIIDLFNSNYGWDELLTSFGYVKQNKAWLPPESTSKTAGAYILQSPTDGRERYYSHHESDPCATGKAIDQFDFITIREYGGDTKQALKEVALRHFPDVDRFNKKEWAINNHNQKAQLLFSGGAK</sequence>
<name>A0A3N5Y2R6_9ALTE</name>